<dbReference type="PANTHER" id="PTHR12084">
    <property type="entry name" value="NUCLEAR PORE GLYCOPROTEIN P62-RELATED"/>
    <property type="match status" value="1"/>
</dbReference>
<evidence type="ECO:0000256" key="3">
    <source>
        <dbReference type="ARBA" id="ARBA00022927"/>
    </source>
</evidence>
<gene>
    <name evidence="6" type="primary">NUP62CL</name>
</gene>
<sequence length="315" mass="35532">MLFTPFSDSSICTAATGPSFDAPVTSTGMFGDTSLGFGLSFSGAYGAAAVASTIASTTTTTTVTTTTTTTATSSFTLNLKPLTSIGINNTVPVSITSIPFTPTVNMIIRSYCILFSAIITPVMTYGQLDGLVNKWNLELEDQEKYFLHQATLVNAWDYTLMENGEKITALHGEVEKVKLHQKRLEQELDFILSQQRELEDLFIPLEESLKDHSGSVYPQYIDEHEKTYKFAENVDAQMKQMTQDLKDIIEYLNIFESPADSTDLLQWICRILNVHLDFLQWINHTSDMLQRKVEEVTQILEDHRWEEYNVKMAFD</sequence>
<evidence type="ECO:0000259" key="4">
    <source>
        <dbReference type="Pfam" id="PF05064"/>
    </source>
</evidence>
<name>A0ABM4RYU3_BOSIN</name>
<organism evidence="5 6">
    <name type="scientific">Bos indicus</name>
    <name type="common">Zebu</name>
    <dbReference type="NCBI Taxonomy" id="9915"/>
    <lineage>
        <taxon>Eukaryota</taxon>
        <taxon>Metazoa</taxon>
        <taxon>Chordata</taxon>
        <taxon>Craniata</taxon>
        <taxon>Vertebrata</taxon>
        <taxon>Euteleostomi</taxon>
        <taxon>Mammalia</taxon>
        <taxon>Eutheria</taxon>
        <taxon>Laurasiatheria</taxon>
        <taxon>Artiodactyla</taxon>
        <taxon>Ruminantia</taxon>
        <taxon>Pecora</taxon>
        <taxon>Bovidae</taxon>
        <taxon>Bovinae</taxon>
        <taxon>Bos</taxon>
    </lineage>
</organism>
<dbReference type="InterPro" id="IPR007758">
    <property type="entry name" value="Nucleoporin_NSP1_C"/>
</dbReference>
<proteinExistence type="inferred from homology"/>
<dbReference type="RefSeq" id="XP_070640714.1">
    <property type="nucleotide sequence ID" value="XM_070784613.1"/>
</dbReference>
<dbReference type="GeneID" id="139181374"/>
<keyword evidence="2" id="KW-0813">Transport</keyword>
<dbReference type="Gene3D" id="1.20.5.170">
    <property type="match status" value="1"/>
</dbReference>
<dbReference type="Pfam" id="PF05064">
    <property type="entry name" value="Nsp1_C"/>
    <property type="match status" value="1"/>
</dbReference>
<evidence type="ECO:0000313" key="6">
    <source>
        <dbReference type="RefSeq" id="XP_070640714.1"/>
    </source>
</evidence>
<comment type="similarity">
    <text evidence="1">Belongs to the nucleoporin NSP1/NUP62 family.</text>
</comment>
<evidence type="ECO:0000256" key="2">
    <source>
        <dbReference type="ARBA" id="ARBA00022448"/>
    </source>
</evidence>
<protein>
    <submittedName>
        <fullName evidence="6">Nucleoporin-62 C-terminal-like protein isoform X1</fullName>
    </submittedName>
</protein>
<accession>A0ABM4RYU3</accession>
<dbReference type="Proteomes" id="UP001652663">
    <property type="component" value="Chromosome X"/>
</dbReference>
<evidence type="ECO:0000313" key="5">
    <source>
        <dbReference type="Proteomes" id="UP001652663"/>
    </source>
</evidence>
<dbReference type="InterPro" id="IPR026010">
    <property type="entry name" value="NSP1/NUP62"/>
</dbReference>
<feature type="domain" description="Nucleoporin NSP1-like C-terminal" evidence="4">
    <location>
        <begin position="118"/>
        <end position="220"/>
    </location>
</feature>
<keyword evidence="5" id="KW-1185">Reference proteome</keyword>
<evidence type="ECO:0000256" key="1">
    <source>
        <dbReference type="ARBA" id="ARBA00005911"/>
    </source>
</evidence>
<dbReference type="PANTHER" id="PTHR12084:SF13">
    <property type="entry name" value="NUCLEOPORIN 62 C-TERMINAL LIKE"/>
    <property type="match status" value="1"/>
</dbReference>
<keyword evidence="3" id="KW-0653">Protein transport</keyword>
<reference evidence="6" key="1">
    <citation type="submission" date="2025-08" db="UniProtKB">
        <authorList>
            <consortium name="RefSeq"/>
        </authorList>
    </citation>
    <scope>IDENTIFICATION</scope>
    <source>
        <tissue evidence="6">Blood</tissue>
    </source>
</reference>